<reference evidence="1 2" key="1">
    <citation type="submission" date="2018-10" db="EMBL/GenBank/DDBJ databases">
        <title>Propionibacterium australiense Genome Sequencing and Assembly.</title>
        <authorList>
            <person name="Bernier A.-M."/>
            <person name="Bernard K."/>
        </authorList>
    </citation>
    <scope>NUCLEOTIDE SEQUENCE [LARGE SCALE GENOMIC DNA]</scope>
    <source>
        <strain evidence="1 2">NML98A078</strain>
    </source>
</reference>
<accession>A0A8B3FM25</accession>
<protein>
    <submittedName>
        <fullName evidence="1">Uncharacterized protein</fullName>
    </submittedName>
</protein>
<proteinExistence type="predicted"/>
<dbReference type="EMBL" id="RCIW01000001">
    <property type="protein sequence ID" value="RLP13017.1"/>
    <property type="molecule type" value="Genomic_DNA"/>
</dbReference>
<sequence length="103" mass="11197">MPSFRVELPVHGTRPGHHPSEVLDLARRALPGQAHCDDVHLAMPRGTPVVTVRFSIAPGGRDDEDARARACAEAIRELLGTVAEVSAPRMCRRRGGNWLVLEG</sequence>
<organism evidence="1 2">
    <name type="scientific">Propionibacterium australiense</name>
    <dbReference type="NCBI Taxonomy" id="119981"/>
    <lineage>
        <taxon>Bacteria</taxon>
        <taxon>Bacillati</taxon>
        <taxon>Actinomycetota</taxon>
        <taxon>Actinomycetes</taxon>
        <taxon>Propionibacteriales</taxon>
        <taxon>Propionibacteriaceae</taxon>
        <taxon>Propionibacterium</taxon>
    </lineage>
</organism>
<evidence type="ECO:0000313" key="2">
    <source>
        <dbReference type="Proteomes" id="UP000279336"/>
    </source>
</evidence>
<evidence type="ECO:0000313" key="1">
    <source>
        <dbReference type="EMBL" id="RLP13017.1"/>
    </source>
</evidence>
<comment type="caution">
    <text evidence="1">The sequence shown here is derived from an EMBL/GenBank/DDBJ whole genome shotgun (WGS) entry which is preliminary data.</text>
</comment>
<dbReference type="RefSeq" id="WP_121587816.1">
    <property type="nucleotide sequence ID" value="NZ_LR134442.1"/>
</dbReference>
<dbReference type="Proteomes" id="UP000279336">
    <property type="component" value="Unassembled WGS sequence"/>
</dbReference>
<gene>
    <name evidence="1" type="ORF">D7U36_00900</name>
</gene>
<dbReference type="AlphaFoldDB" id="A0A8B3FM25"/>
<name>A0A8B3FM25_9ACTN</name>
<dbReference type="OrthoDB" id="5149446at2"/>